<dbReference type="Proteomes" id="UP000199670">
    <property type="component" value="Unassembled WGS sequence"/>
</dbReference>
<sequence>MRYNEPKMLSSILSQESCLSEIKDRTFALSKLSNIVNELLPSLLKQQCRVANYRQGVLVLEVSSASWLTRLKYEQSNLISEIRKNILPSLSSIQYQINPNISTKLSQCHCQVSKLSLLSSVMTPKSAMFLYALAENAPDKLKKQLIKLANHAK</sequence>
<dbReference type="AlphaFoldDB" id="A0A1C3Z655"/>
<dbReference type="Pfam" id="PF05258">
    <property type="entry name" value="DciA"/>
    <property type="match status" value="1"/>
</dbReference>
<dbReference type="STRING" id="1798182.GA0061081_101267"/>
<evidence type="ECO:0000313" key="2">
    <source>
        <dbReference type="Proteomes" id="UP000199670"/>
    </source>
</evidence>
<dbReference type="EMBL" id="FMAQ01000001">
    <property type="protein sequence ID" value="SCB77887.1"/>
    <property type="molecule type" value="Genomic_DNA"/>
</dbReference>
<reference evidence="2" key="1">
    <citation type="submission" date="2016-08" db="EMBL/GenBank/DDBJ databases">
        <authorList>
            <person name="Varghese N."/>
            <person name="Submissions Spin"/>
        </authorList>
    </citation>
    <scope>NUCLEOTIDE SEQUENCE [LARGE SCALE GENOMIC DNA]</scope>
    <source>
        <strain evidence="2">R-53248</strain>
    </source>
</reference>
<name>A0A1C3Z655_9GAMM</name>
<protein>
    <recommendedName>
        <fullName evidence="3">DUF721 domain-containing protein</fullName>
    </recommendedName>
</protein>
<evidence type="ECO:0000313" key="1">
    <source>
        <dbReference type="EMBL" id="SCB77887.1"/>
    </source>
</evidence>
<accession>A0A1C3Z655</accession>
<proteinExistence type="predicted"/>
<keyword evidence="2" id="KW-1185">Reference proteome</keyword>
<dbReference type="OrthoDB" id="5767011at2"/>
<evidence type="ECO:0008006" key="3">
    <source>
        <dbReference type="Google" id="ProtNLM"/>
    </source>
</evidence>
<organism evidence="1 2">
    <name type="scientific">Gilliamella bombicola</name>
    <dbReference type="NCBI Taxonomy" id="1798182"/>
    <lineage>
        <taxon>Bacteria</taxon>
        <taxon>Pseudomonadati</taxon>
        <taxon>Pseudomonadota</taxon>
        <taxon>Gammaproteobacteria</taxon>
        <taxon>Orbales</taxon>
        <taxon>Orbaceae</taxon>
        <taxon>Gilliamella</taxon>
    </lineage>
</organism>
<gene>
    <name evidence="1" type="ORF">GA0061081_101267</name>
</gene>
<dbReference type="InterPro" id="IPR007922">
    <property type="entry name" value="DciA-like"/>
</dbReference>